<evidence type="ECO:0000256" key="3">
    <source>
        <dbReference type="ARBA" id="ARBA00023157"/>
    </source>
</evidence>
<dbReference type="Gene3D" id="2.90.10.10">
    <property type="entry name" value="Bulb-type lectin domain"/>
    <property type="match status" value="1"/>
</dbReference>
<dbReference type="PANTHER" id="PTHR32444:SF118">
    <property type="entry name" value="OS09G0551150 PROTEIN"/>
    <property type="match status" value="1"/>
</dbReference>
<protein>
    <recommendedName>
        <fullName evidence="9">Non-specific serine/threonine protein kinase</fullName>
    </recommendedName>
</protein>
<keyword evidence="2" id="KW-0732">Signal</keyword>
<dbReference type="AlphaFoldDB" id="A0A2G9G1J5"/>
<gene>
    <name evidence="7" type="ORF">CDL12_28314</name>
</gene>
<dbReference type="GO" id="GO:0048544">
    <property type="term" value="P:recognition of pollen"/>
    <property type="evidence" value="ECO:0007669"/>
    <property type="project" value="InterPro"/>
</dbReference>
<dbReference type="CDD" id="cd01098">
    <property type="entry name" value="PAN_AP_plant"/>
    <property type="match status" value="1"/>
</dbReference>
<evidence type="ECO:0000313" key="8">
    <source>
        <dbReference type="Proteomes" id="UP000231279"/>
    </source>
</evidence>
<keyword evidence="4" id="KW-0325">Glycoprotein</keyword>
<dbReference type="Proteomes" id="UP000231279">
    <property type="component" value="Unassembled WGS sequence"/>
</dbReference>
<dbReference type="SMART" id="SM00473">
    <property type="entry name" value="PAN_AP"/>
    <property type="match status" value="1"/>
</dbReference>
<evidence type="ECO:0000259" key="6">
    <source>
        <dbReference type="PROSITE" id="PS50948"/>
    </source>
</evidence>
<dbReference type="Pfam" id="PF08276">
    <property type="entry name" value="PAN_2"/>
    <property type="match status" value="1"/>
</dbReference>
<comment type="function">
    <text evidence="1">Involved in sporophytic self-incompatibility system (the inability of flowering plants to achieve self-fertilization).</text>
</comment>
<keyword evidence="8" id="KW-1185">Reference proteome</keyword>
<dbReference type="Pfam" id="PF01453">
    <property type="entry name" value="B_lectin"/>
    <property type="match status" value="1"/>
</dbReference>
<evidence type="ECO:0000313" key="7">
    <source>
        <dbReference type="EMBL" id="PIM99195.1"/>
    </source>
</evidence>
<dbReference type="InterPro" id="IPR003609">
    <property type="entry name" value="Pan_app"/>
</dbReference>
<evidence type="ECO:0000256" key="1">
    <source>
        <dbReference type="ARBA" id="ARBA00003061"/>
    </source>
</evidence>
<dbReference type="InterPro" id="IPR035446">
    <property type="entry name" value="SLSG/EP1"/>
</dbReference>
<evidence type="ECO:0000256" key="2">
    <source>
        <dbReference type="ARBA" id="ARBA00022729"/>
    </source>
</evidence>
<evidence type="ECO:0000259" key="5">
    <source>
        <dbReference type="PROSITE" id="PS50927"/>
    </source>
</evidence>
<feature type="domain" description="Apple" evidence="6">
    <location>
        <begin position="336"/>
        <end position="419"/>
    </location>
</feature>
<dbReference type="EMBL" id="NKXS01007747">
    <property type="protein sequence ID" value="PIM99195.1"/>
    <property type="molecule type" value="Genomic_DNA"/>
</dbReference>
<comment type="caution">
    <text evidence="7">The sequence shown here is derived from an EMBL/GenBank/DDBJ whole genome shotgun (WGS) entry which is preliminary data.</text>
</comment>
<dbReference type="PROSITE" id="PS50927">
    <property type="entry name" value="BULB_LECTIN"/>
    <property type="match status" value="1"/>
</dbReference>
<dbReference type="PIRSF" id="PIRSF002686">
    <property type="entry name" value="SLG"/>
    <property type="match status" value="1"/>
</dbReference>
<dbReference type="OrthoDB" id="910299at2759"/>
<organism evidence="7 8">
    <name type="scientific">Handroanthus impetiginosus</name>
    <dbReference type="NCBI Taxonomy" id="429701"/>
    <lineage>
        <taxon>Eukaryota</taxon>
        <taxon>Viridiplantae</taxon>
        <taxon>Streptophyta</taxon>
        <taxon>Embryophyta</taxon>
        <taxon>Tracheophyta</taxon>
        <taxon>Spermatophyta</taxon>
        <taxon>Magnoliopsida</taxon>
        <taxon>eudicotyledons</taxon>
        <taxon>Gunneridae</taxon>
        <taxon>Pentapetalae</taxon>
        <taxon>asterids</taxon>
        <taxon>lamiids</taxon>
        <taxon>Lamiales</taxon>
        <taxon>Bignoniaceae</taxon>
        <taxon>Crescentiina</taxon>
        <taxon>Tabebuia alliance</taxon>
        <taxon>Handroanthus</taxon>
    </lineage>
</organism>
<evidence type="ECO:0008006" key="9">
    <source>
        <dbReference type="Google" id="ProtNLM"/>
    </source>
</evidence>
<reference evidence="8" key="1">
    <citation type="journal article" date="2018" name="Gigascience">
        <title>Genome assembly of the Pink Ipe (Handroanthus impetiginosus, Bignoniaceae), a highly valued, ecologically keystone Neotropical timber forest tree.</title>
        <authorList>
            <person name="Silva-Junior O.B."/>
            <person name="Grattapaglia D."/>
            <person name="Novaes E."/>
            <person name="Collevatti R.G."/>
        </authorList>
    </citation>
    <scope>NUCLEOTIDE SEQUENCE [LARGE SCALE GENOMIC DNA]</scope>
    <source>
        <strain evidence="8">cv. UFG-1</strain>
    </source>
</reference>
<dbReference type="STRING" id="429701.A0A2G9G1J5"/>
<name>A0A2G9G1J5_9LAMI</name>
<accession>A0A2G9G1J5</accession>
<evidence type="ECO:0000256" key="4">
    <source>
        <dbReference type="ARBA" id="ARBA00023180"/>
    </source>
</evidence>
<dbReference type="CDD" id="cd00028">
    <property type="entry name" value="B_lectin"/>
    <property type="match status" value="1"/>
</dbReference>
<dbReference type="InterPro" id="IPR036426">
    <property type="entry name" value="Bulb-type_lectin_dom_sf"/>
</dbReference>
<keyword evidence="3" id="KW-1015">Disulfide bond</keyword>
<dbReference type="InterPro" id="IPR000858">
    <property type="entry name" value="S_locus_glycoprot_dom"/>
</dbReference>
<dbReference type="PROSITE" id="PS50948">
    <property type="entry name" value="PAN"/>
    <property type="match status" value="1"/>
</dbReference>
<proteinExistence type="predicted"/>
<dbReference type="SMART" id="SM00108">
    <property type="entry name" value="B_lectin"/>
    <property type="match status" value="1"/>
</dbReference>
<dbReference type="SUPFAM" id="SSF51110">
    <property type="entry name" value="alpha-D-mannose-specific plant lectins"/>
    <property type="match status" value="1"/>
</dbReference>
<dbReference type="PANTHER" id="PTHR32444">
    <property type="entry name" value="BULB-TYPE LECTIN DOMAIN-CONTAINING PROTEIN"/>
    <property type="match status" value="1"/>
</dbReference>
<sequence length="439" mass="50062">MAVFQFNLIFSALVYSVIFLKISVGVDTLFPNQTIVIGQTLISQSQIFELGFFSGNRYLGIWYKSTPGVVIWVANRENLITNTREVFLAMAENGTLATASGGRISFTELSKPASNPVLQLLDDGNMVIADENRKSPSQGSFIWQSFDCPSDTWLPGMKMVYDIDFGKHKYITSWRNSNDPSPRDFNWRIENEGLPELVIRRGKMKLFRSGMWNGLYFSGSPPTTNPIFKPKLVFKQERLISISEIFNSSKLVRFTLETSGILRRYTMNARRKKWNPVYENPLDPCEEYGQCGPNGMCRIDKAVRCECFKGFAPKFQKDWDHQDWSSGCTRIKQLNCENGDGFLEVRGVKHPDMLQYSLNTSMSLKECKDECLRNCSCVAYANPYITNGGSGCLTWFGELVDTREQPGADSMQNMYIRLLESEIHSSIHLVEKEKKRPIE</sequence>
<dbReference type="InterPro" id="IPR001480">
    <property type="entry name" value="Bulb-type_lectin_dom"/>
</dbReference>
<dbReference type="Pfam" id="PF00954">
    <property type="entry name" value="S_locus_glycop"/>
    <property type="match status" value="1"/>
</dbReference>
<feature type="domain" description="Bulb-type lectin" evidence="5">
    <location>
        <begin position="26"/>
        <end position="141"/>
    </location>
</feature>